<reference evidence="2 3" key="1">
    <citation type="journal article" date="2021" name="Elife">
        <title>Chloroplast acquisition without the gene transfer in kleptoplastic sea slugs, Plakobranchus ocellatus.</title>
        <authorList>
            <person name="Maeda T."/>
            <person name="Takahashi S."/>
            <person name="Yoshida T."/>
            <person name="Shimamura S."/>
            <person name="Takaki Y."/>
            <person name="Nagai Y."/>
            <person name="Toyoda A."/>
            <person name="Suzuki Y."/>
            <person name="Arimoto A."/>
            <person name="Ishii H."/>
            <person name="Satoh N."/>
            <person name="Nishiyama T."/>
            <person name="Hasebe M."/>
            <person name="Maruyama T."/>
            <person name="Minagawa J."/>
            <person name="Obokata J."/>
            <person name="Shigenobu S."/>
        </authorList>
    </citation>
    <scope>NUCLEOTIDE SEQUENCE [LARGE SCALE GENOMIC DNA]</scope>
</reference>
<keyword evidence="3" id="KW-1185">Reference proteome</keyword>
<comment type="caution">
    <text evidence="2">The sequence shown here is derived from an EMBL/GenBank/DDBJ whole genome shotgun (WGS) entry which is preliminary data.</text>
</comment>
<dbReference type="EMBL" id="BLXT01007619">
    <property type="protein sequence ID" value="GFO40520.1"/>
    <property type="molecule type" value="Genomic_DNA"/>
</dbReference>
<dbReference type="Proteomes" id="UP000735302">
    <property type="component" value="Unassembled WGS sequence"/>
</dbReference>
<evidence type="ECO:0000313" key="2">
    <source>
        <dbReference type="EMBL" id="GFO40520.1"/>
    </source>
</evidence>
<proteinExistence type="predicted"/>
<gene>
    <name evidence="2" type="ORF">PoB_006702500</name>
</gene>
<name>A0AAV4D8X6_9GAST</name>
<protein>
    <submittedName>
        <fullName evidence="2">Uncharacterized protein</fullName>
    </submittedName>
</protein>
<evidence type="ECO:0000313" key="3">
    <source>
        <dbReference type="Proteomes" id="UP000735302"/>
    </source>
</evidence>
<feature type="region of interest" description="Disordered" evidence="1">
    <location>
        <begin position="37"/>
        <end position="74"/>
    </location>
</feature>
<accession>A0AAV4D8X6</accession>
<dbReference type="AlphaFoldDB" id="A0AAV4D8X6"/>
<organism evidence="2 3">
    <name type="scientific">Plakobranchus ocellatus</name>
    <dbReference type="NCBI Taxonomy" id="259542"/>
    <lineage>
        <taxon>Eukaryota</taxon>
        <taxon>Metazoa</taxon>
        <taxon>Spiralia</taxon>
        <taxon>Lophotrochozoa</taxon>
        <taxon>Mollusca</taxon>
        <taxon>Gastropoda</taxon>
        <taxon>Heterobranchia</taxon>
        <taxon>Euthyneura</taxon>
        <taxon>Panpulmonata</taxon>
        <taxon>Sacoglossa</taxon>
        <taxon>Placobranchoidea</taxon>
        <taxon>Plakobranchidae</taxon>
        <taxon>Plakobranchus</taxon>
    </lineage>
</organism>
<sequence length="74" mass="8164">MSENRAKATVSKFMDSKIQDISGPNVIVLPPDRLSSISGKARDYADATLSEDSPRRRRVREACSPRGSTKVSRN</sequence>
<evidence type="ECO:0000256" key="1">
    <source>
        <dbReference type="SAM" id="MobiDB-lite"/>
    </source>
</evidence>